<accession>A0AAD3H9Q2</accession>
<evidence type="ECO:0000259" key="5">
    <source>
        <dbReference type="SMART" id="SM00415"/>
    </source>
</evidence>
<evidence type="ECO:0000256" key="1">
    <source>
        <dbReference type="ARBA" id="ARBA00004123"/>
    </source>
</evidence>
<dbReference type="InterPro" id="IPR036388">
    <property type="entry name" value="WH-like_DNA-bd_sf"/>
</dbReference>
<reference evidence="6 7" key="1">
    <citation type="journal article" date="2021" name="Sci. Rep.">
        <title>The genome of the diatom Chaetoceros tenuissimus carries an ancient integrated fragment of an extant virus.</title>
        <authorList>
            <person name="Hongo Y."/>
            <person name="Kimura K."/>
            <person name="Takaki Y."/>
            <person name="Yoshida Y."/>
            <person name="Baba S."/>
            <person name="Kobayashi G."/>
            <person name="Nagasaki K."/>
            <person name="Hano T."/>
            <person name="Tomaru Y."/>
        </authorList>
    </citation>
    <scope>NUCLEOTIDE SEQUENCE [LARGE SCALE GENOMIC DNA]</scope>
    <source>
        <strain evidence="6 7">NIES-3715</strain>
    </source>
</reference>
<feature type="domain" description="HSF-type DNA-binding" evidence="5">
    <location>
        <begin position="14"/>
        <end position="113"/>
    </location>
</feature>
<dbReference type="Proteomes" id="UP001054902">
    <property type="component" value="Unassembled WGS sequence"/>
</dbReference>
<dbReference type="FunFam" id="1.10.10.10:FF:000479">
    <property type="entry name" value="Predicted protein"/>
    <property type="match status" value="1"/>
</dbReference>
<dbReference type="PANTHER" id="PTHR33418:SF1">
    <property type="entry name" value="HELICASE-ASSOCIATED DOMAIN-CONTAINING PROTEIN"/>
    <property type="match status" value="1"/>
</dbReference>
<keyword evidence="7" id="KW-1185">Reference proteome</keyword>
<evidence type="ECO:0000256" key="2">
    <source>
        <dbReference type="ARBA" id="ARBA00023125"/>
    </source>
</evidence>
<evidence type="ECO:0000256" key="4">
    <source>
        <dbReference type="RuleBase" id="RU004020"/>
    </source>
</evidence>
<organism evidence="6 7">
    <name type="scientific">Chaetoceros tenuissimus</name>
    <dbReference type="NCBI Taxonomy" id="426638"/>
    <lineage>
        <taxon>Eukaryota</taxon>
        <taxon>Sar</taxon>
        <taxon>Stramenopiles</taxon>
        <taxon>Ochrophyta</taxon>
        <taxon>Bacillariophyta</taxon>
        <taxon>Coscinodiscophyceae</taxon>
        <taxon>Chaetocerotophycidae</taxon>
        <taxon>Chaetocerotales</taxon>
        <taxon>Chaetocerotaceae</taxon>
        <taxon>Chaetoceros</taxon>
    </lineage>
</organism>
<keyword evidence="3" id="KW-0539">Nucleus</keyword>
<keyword evidence="2" id="KW-0238">DNA-binding</keyword>
<proteinExistence type="inferred from homology"/>
<dbReference type="InterPro" id="IPR000232">
    <property type="entry name" value="HSF_DNA-bd"/>
</dbReference>
<sequence length="689" mass="78572">MASQQNPILAMDLTFPVKLFLILEFIDLKAPHLKSIMKWQDHGRCFHIIDKSAFEKSIMPIFFKSVHYDSIRRQLNIWGFQRVNSKLSPDFGGYYHEKFLRGQEMLSHLIERKNPQTVRAFVTEEVMVPAFDSLPPMPQTTLITNPMFASIAMNLLMENSSSQNIESDTSNLKSPVLSGSSKPMEGGIKFIPARSILNSEDRISTIKRPRTLHKSSRMSKHSSPLDLLDDGFESQLICSLYLNICQQDEELEKMETAVNYSNFLITGNYLRADYTPPTITEAKVAAKLHGCLHVLQTTGAISNEEQSLLEEKTEASTVCEDSTSTSNAYKTKQQDTSSICAKDNAHDNSNCSVNSVYTEEDEETIASFWRKHRKEKTTTPEIHQSLPLHRPQLVTPEMQLSPKPPKLSLQDGNQDHIKPKGPYSQLTSESFNWNKILNPLLKELSNNNLKSILPSKRKTQDLNPLLKEPFNGNFKYLPKSSNNNSSNVPPQKRKMIHDLNETIHEMNANHQTQTNSTKLSFEEAIERLLQFKNKFGHTCIPKSQPYLNLYEFCTEYRAWYQRHVRGQGLPMSEYSINALNAIGFDWTTPQQGHESVVSDTTKKEAIEDVAMNSFDEIISELTKFKNQVGHTYPPEDSLPHLHIFCKEYRVWYQDNLKGVGIQMPQSNIDALNAIGFEWNIQESNSGTTN</sequence>
<dbReference type="GO" id="GO:0003700">
    <property type="term" value="F:DNA-binding transcription factor activity"/>
    <property type="evidence" value="ECO:0007669"/>
    <property type="project" value="InterPro"/>
</dbReference>
<protein>
    <recommendedName>
        <fullName evidence="5">HSF-type DNA-binding domain-containing protein</fullName>
    </recommendedName>
</protein>
<gene>
    <name evidence="6" type="ORF">CTEN210_12293</name>
</gene>
<evidence type="ECO:0000256" key="3">
    <source>
        <dbReference type="ARBA" id="ARBA00023242"/>
    </source>
</evidence>
<dbReference type="Pfam" id="PF00447">
    <property type="entry name" value="HSF_DNA-bind"/>
    <property type="match status" value="1"/>
</dbReference>
<dbReference type="GO" id="GO:0043565">
    <property type="term" value="F:sequence-specific DNA binding"/>
    <property type="evidence" value="ECO:0007669"/>
    <property type="project" value="InterPro"/>
</dbReference>
<comment type="similarity">
    <text evidence="4">Belongs to the HSF family.</text>
</comment>
<evidence type="ECO:0000313" key="7">
    <source>
        <dbReference type="Proteomes" id="UP001054902"/>
    </source>
</evidence>
<dbReference type="InterPro" id="IPR036390">
    <property type="entry name" value="WH_DNA-bd_sf"/>
</dbReference>
<name>A0AAD3H9Q2_9STRA</name>
<comment type="caution">
    <text evidence="6">The sequence shown here is derived from an EMBL/GenBank/DDBJ whole genome shotgun (WGS) entry which is preliminary data.</text>
</comment>
<evidence type="ECO:0000313" key="6">
    <source>
        <dbReference type="EMBL" id="GFH55817.1"/>
    </source>
</evidence>
<dbReference type="AlphaFoldDB" id="A0AAD3H9Q2"/>
<dbReference type="SMART" id="SM00415">
    <property type="entry name" value="HSF"/>
    <property type="match status" value="1"/>
</dbReference>
<dbReference type="PANTHER" id="PTHR33418">
    <property type="entry name" value="HELICASE-ASSOCIATED"/>
    <property type="match status" value="1"/>
</dbReference>
<comment type="subcellular location">
    <subcellularLocation>
        <location evidence="1">Nucleus</location>
    </subcellularLocation>
</comment>
<dbReference type="EMBL" id="BLLK01000051">
    <property type="protein sequence ID" value="GFH55817.1"/>
    <property type="molecule type" value="Genomic_DNA"/>
</dbReference>
<dbReference type="Gene3D" id="1.10.10.10">
    <property type="entry name" value="Winged helix-like DNA-binding domain superfamily/Winged helix DNA-binding domain"/>
    <property type="match status" value="1"/>
</dbReference>
<dbReference type="SUPFAM" id="SSF46785">
    <property type="entry name" value="Winged helix' DNA-binding domain"/>
    <property type="match status" value="1"/>
</dbReference>
<dbReference type="GO" id="GO:0005634">
    <property type="term" value="C:nucleus"/>
    <property type="evidence" value="ECO:0007669"/>
    <property type="project" value="UniProtKB-SubCell"/>
</dbReference>